<organism evidence="1 2">
    <name type="scientific">Aspergillus mulundensis</name>
    <dbReference type="NCBI Taxonomy" id="1810919"/>
    <lineage>
        <taxon>Eukaryota</taxon>
        <taxon>Fungi</taxon>
        <taxon>Dikarya</taxon>
        <taxon>Ascomycota</taxon>
        <taxon>Pezizomycotina</taxon>
        <taxon>Eurotiomycetes</taxon>
        <taxon>Eurotiomycetidae</taxon>
        <taxon>Eurotiales</taxon>
        <taxon>Aspergillaceae</taxon>
        <taxon>Aspergillus</taxon>
        <taxon>Aspergillus subgen. Nidulantes</taxon>
    </lineage>
</organism>
<dbReference type="SUPFAM" id="SSF54909">
    <property type="entry name" value="Dimeric alpha+beta barrel"/>
    <property type="match status" value="1"/>
</dbReference>
<dbReference type="GeneID" id="38118961"/>
<dbReference type="EMBL" id="PVWQ01000011">
    <property type="protein sequence ID" value="RDW68831.1"/>
    <property type="molecule type" value="Genomic_DNA"/>
</dbReference>
<proteinExistence type="predicted"/>
<dbReference type="AlphaFoldDB" id="A0A3D8R4I1"/>
<dbReference type="InterPro" id="IPR011008">
    <property type="entry name" value="Dimeric_a/b-barrel"/>
</dbReference>
<gene>
    <name evidence="1" type="ORF">DSM5745_08591</name>
</gene>
<comment type="caution">
    <text evidence="1">The sequence shown here is derived from an EMBL/GenBank/DDBJ whole genome shotgun (WGS) entry which is preliminary data.</text>
</comment>
<dbReference type="PANTHER" id="PTHR42052:SF1">
    <property type="entry name" value="ABM DOMAIN-CONTAINING PROTEIN"/>
    <property type="match status" value="1"/>
</dbReference>
<protein>
    <recommendedName>
        <fullName evidence="3">ABM domain-containing protein</fullName>
    </recommendedName>
</protein>
<accession>A0A3D8R4I1</accession>
<evidence type="ECO:0000313" key="1">
    <source>
        <dbReference type="EMBL" id="RDW68831.1"/>
    </source>
</evidence>
<dbReference type="Gene3D" id="3.30.70.100">
    <property type="match status" value="2"/>
</dbReference>
<evidence type="ECO:0008006" key="3">
    <source>
        <dbReference type="Google" id="ProtNLM"/>
    </source>
</evidence>
<dbReference type="RefSeq" id="XP_026600620.1">
    <property type="nucleotide sequence ID" value="XM_026750607.1"/>
</dbReference>
<dbReference type="Proteomes" id="UP000256690">
    <property type="component" value="Unassembled WGS sequence"/>
</dbReference>
<name>A0A3D8R4I1_9EURO</name>
<keyword evidence="2" id="KW-1185">Reference proteome</keyword>
<dbReference type="PANTHER" id="PTHR42052">
    <property type="entry name" value="ABM DOMAIN-CONTAINING PROTEIN"/>
    <property type="match status" value="1"/>
</dbReference>
<dbReference type="OrthoDB" id="3542212at2759"/>
<sequence length="210" mass="24001">MPVTELACLHLKNNLPLTHPTNASLYTALRAGITAQAEYTNAKTSLLSQIEEPSYIYIVGRWASVAQHMEEWVPSSKNQEIMAALGDGIEVVWVQHLALDDSQTRGQDEGIPYSDAVVGIGRYFVASENKDGFERDFTETRHHLETFKRQRDIAWGWSVDRDEEFVLFSGWEAVDEHFSFADSEGFKEFSRIRDVMLSAEIKHARWEFTL</sequence>
<reference evidence="1 2" key="1">
    <citation type="journal article" date="2018" name="IMA Fungus">
        <title>IMA Genome-F 9: Draft genome sequence of Annulohypoxylon stygium, Aspergillus mulundensis, Berkeleyomyces basicola (syn. Thielaviopsis basicola), Ceratocystis smalleyi, two Cercospora beticola strains, Coleophoma cylindrospora, Fusarium fracticaudum, Phialophora cf. hyalina, and Morchella septimelata.</title>
        <authorList>
            <person name="Wingfield B.D."/>
            <person name="Bills G.F."/>
            <person name="Dong Y."/>
            <person name="Huang W."/>
            <person name="Nel W.J."/>
            <person name="Swalarsk-Parry B.S."/>
            <person name="Vaghefi N."/>
            <person name="Wilken P.M."/>
            <person name="An Z."/>
            <person name="de Beer Z.W."/>
            <person name="De Vos L."/>
            <person name="Chen L."/>
            <person name="Duong T.A."/>
            <person name="Gao Y."/>
            <person name="Hammerbacher A."/>
            <person name="Kikkert J.R."/>
            <person name="Li Y."/>
            <person name="Li H."/>
            <person name="Li K."/>
            <person name="Li Q."/>
            <person name="Liu X."/>
            <person name="Ma X."/>
            <person name="Naidoo K."/>
            <person name="Pethybridge S.J."/>
            <person name="Sun J."/>
            <person name="Steenkamp E.T."/>
            <person name="van der Nest M.A."/>
            <person name="van Wyk S."/>
            <person name="Wingfield M.J."/>
            <person name="Xiong C."/>
            <person name="Yue Q."/>
            <person name="Zhang X."/>
        </authorList>
    </citation>
    <scope>NUCLEOTIDE SEQUENCE [LARGE SCALE GENOMIC DNA]</scope>
    <source>
        <strain evidence="1 2">DSM 5745</strain>
    </source>
</reference>
<evidence type="ECO:0000313" key="2">
    <source>
        <dbReference type="Proteomes" id="UP000256690"/>
    </source>
</evidence>